<comment type="caution">
    <text evidence="1">The sequence shown here is derived from an EMBL/GenBank/DDBJ whole genome shotgun (WGS) entry which is preliminary data.</text>
</comment>
<protein>
    <submittedName>
        <fullName evidence="1">Uncharacterized protein</fullName>
    </submittedName>
</protein>
<evidence type="ECO:0000313" key="1">
    <source>
        <dbReference type="EMBL" id="MBC5668525.1"/>
    </source>
</evidence>
<dbReference type="EMBL" id="JACOOZ010000008">
    <property type="protein sequence ID" value="MBC5668525.1"/>
    <property type="molecule type" value="Genomic_DNA"/>
</dbReference>
<accession>A0ABR7F4I9</accession>
<organism evidence="1 2">
    <name type="scientific">Eubacterium segne</name>
    <dbReference type="NCBI Taxonomy" id="2763045"/>
    <lineage>
        <taxon>Bacteria</taxon>
        <taxon>Bacillati</taxon>
        <taxon>Bacillota</taxon>
        <taxon>Clostridia</taxon>
        <taxon>Eubacteriales</taxon>
        <taxon>Eubacteriaceae</taxon>
        <taxon>Eubacterium</taxon>
    </lineage>
</organism>
<reference evidence="1 2" key="1">
    <citation type="submission" date="2020-08" db="EMBL/GenBank/DDBJ databases">
        <title>Genome public.</title>
        <authorList>
            <person name="Liu C."/>
            <person name="Sun Q."/>
        </authorList>
    </citation>
    <scope>NUCLEOTIDE SEQUENCE [LARGE SCALE GENOMIC DNA]</scope>
    <source>
        <strain evidence="1 2">BX4</strain>
    </source>
</reference>
<dbReference type="Proteomes" id="UP000597877">
    <property type="component" value="Unassembled WGS sequence"/>
</dbReference>
<keyword evidence="2" id="KW-1185">Reference proteome</keyword>
<sequence length="98" mass="10998">MSKVIDITEKLNFEENPKIKIKDLELEIDASAENMLKVMGLASDNPTAKDVEEMCKIIFTKEAQKELSQLKLNFKDYQMVVMSAIDVAVGNTEGEEGE</sequence>
<evidence type="ECO:0000313" key="2">
    <source>
        <dbReference type="Proteomes" id="UP000597877"/>
    </source>
</evidence>
<proteinExistence type="predicted"/>
<dbReference type="RefSeq" id="WP_186840560.1">
    <property type="nucleotide sequence ID" value="NZ_JACOOZ010000008.1"/>
</dbReference>
<name>A0ABR7F4I9_9FIRM</name>
<gene>
    <name evidence="1" type="ORF">H8S00_11135</name>
</gene>